<proteinExistence type="predicted"/>
<gene>
    <name evidence="1" type="ORF">Q604_UNBC09303G0001</name>
</gene>
<feature type="non-terminal residue" evidence="1">
    <location>
        <position position="1"/>
    </location>
</feature>
<reference evidence="1" key="1">
    <citation type="submission" date="2013-12" db="EMBL/GenBank/DDBJ databases">
        <title>A Varibaculum cambriense genome reconstructed from a premature infant gut community with otherwise low bacterial novelty that shifts toward anaerobic metabolism during the third week of life.</title>
        <authorList>
            <person name="Brown C.T."/>
            <person name="Sharon I."/>
            <person name="Thomas B.C."/>
            <person name="Castelle C.J."/>
            <person name="Morowitz M.J."/>
            <person name="Banfield J.F."/>
        </authorList>
    </citation>
    <scope>NUCLEOTIDE SEQUENCE</scope>
</reference>
<evidence type="ECO:0000313" key="1">
    <source>
        <dbReference type="EMBL" id="ETJ36435.1"/>
    </source>
</evidence>
<dbReference type="EMBL" id="AZMM01009303">
    <property type="protein sequence ID" value="ETJ36435.1"/>
    <property type="molecule type" value="Genomic_DNA"/>
</dbReference>
<dbReference type="AlphaFoldDB" id="W1Y437"/>
<sequence length="73" mass="8321">RLFRIIITAGIWLAMNAHILYGGYIPEFILSLRSTCFSFSLSWIDTVELSSNGRSMLFIDPPSFSFLTDISRN</sequence>
<comment type="caution">
    <text evidence="1">The sequence shown here is derived from an EMBL/GenBank/DDBJ whole genome shotgun (WGS) entry which is preliminary data.</text>
</comment>
<organism evidence="1">
    <name type="scientific">human gut metagenome</name>
    <dbReference type="NCBI Taxonomy" id="408170"/>
    <lineage>
        <taxon>unclassified sequences</taxon>
        <taxon>metagenomes</taxon>
        <taxon>organismal metagenomes</taxon>
    </lineage>
</organism>
<accession>W1Y437</accession>
<name>W1Y437_9ZZZZ</name>
<protein>
    <submittedName>
        <fullName evidence="1">Uncharacterized protein</fullName>
    </submittedName>
</protein>